<keyword evidence="8" id="KW-0249">Electron transport</keyword>
<dbReference type="GO" id="GO:0005739">
    <property type="term" value="C:mitochondrion"/>
    <property type="evidence" value="ECO:0007669"/>
    <property type="project" value="TreeGrafter"/>
</dbReference>
<comment type="cofactor">
    <cofactor evidence="1">
        <name>Fe cation</name>
        <dbReference type="ChEBI" id="CHEBI:24875"/>
    </cofactor>
</comment>
<name>A0AAV9IPG3_CYACA</name>
<dbReference type="GO" id="GO:0009916">
    <property type="term" value="F:alternative oxidase activity"/>
    <property type="evidence" value="ECO:0007669"/>
    <property type="project" value="InterPro"/>
</dbReference>
<evidence type="ECO:0000256" key="10">
    <source>
        <dbReference type="ARBA" id="ARBA00023002"/>
    </source>
</evidence>
<dbReference type="Proteomes" id="UP001301350">
    <property type="component" value="Unassembled WGS sequence"/>
</dbReference>
<dbReference type="Pfam" id="PF01786">
    <property type="entry name" value="AOX"/>
    <property type="match status" value="1"/>
</dbReference>
<keyword evidence="7" id="KW-0479">Metal-binding</keyword>
<dbReference type="GO" id="GO:0046872">
    <property type="term" value="F:metal ion binding"/>
    <property type="evidence" value="ECO:0007669"/>
    <property type="project" value="UniProtKB-KW"/>
</dbReference>
<evidence type="ECO:0000256" key="5">
    <source>
        <dbReference type="ARBA" id="ARBA00022660"/>
    </source>
</evidence>
<evidence type="ECO:0000256" key="7">
    <source>
        <dbReference type="ARBA" id="ARBA00022723"/>
    </source>
</evidence>
<feature type="region of interest" description="Disordered" evidence="13">
    <location>
        <begin position="292"/>
        <end position="319"/>
    </location>
</feature>
<evidence type="ECO:0000256" key="6">
    <source>
        <dbReference type="ARBA" id="ARBA00022692"/>
    </source>
</evidence>
<keyword evidence="4" id="KW-0813">Transport</keyword>
<dbReference type="PANTHER" id="PTHR31803:SF19">
    <property type="entry name" value="UBIQUINOL OXIDASE"/>
    <property type="match status" value="1"/>
</dbReference>
<gene>
    <name evidence="15" type="ORF">CDCA_CDCA01G0158</name>
</gene>
<dbReference type="InterPro" id="IPR038659">
    <property type="entry name" value="AOX_sf"/>
</dbReference>
<dbReference type="InterPro" id="IPR002680">
    <property type="entry name" value="AOX"/>
</dbReference>
<evidence type="ECO:0000256" key="9">
    <source>
        <dbReference type="ARBA" id="ARBA00022989"/>
    </source>
</evidence>
<evidence type="ECO:0000256" key="3">
    <source>
        <dbReference type="ARBA" id="ARBA00008388"/>
    </source>
</evidence>
<keyword evidence="12 14" id="KW-0472">Membrane</keyword>
<evidence type="ECO:0000256" key="14">
    <source>
        <dbReference type="SAM" id="Phobius"/>
    </source>
</evidence>
<dbReference type="AlphaFoldDB" id="A0AAV9IPG3"/>
<keyword evidence="9 14" id="KW-1133">Transmembrane helix</keyword>
<organism evidence="15 16">
    <name type="scientific">Cyanidium caldarium</name>
    <name type="common">Red alga</name>
    <dbReference type="NCBI Taxonomy" id="2771"/>
    <lineage>
        <taxon>Eukaryota</taxon>
        <taxon>Rhodophyta</taxon>
        <taxon>Bangiophyceae</taxon>
        <taxon>Cyanidiales</taxon>
        <taxon>Cyanidiaceae</taxon>
        <taxon>Cyanidium</taxon>
    </lineage>
</organism>
<feature type="region of interest" description="Disordered" evidence="13">
    <location>
        <begin position="355"/>
        <end position="390"/>
    </location>
</feature>
<dbReference type="EMBL" id="JANCYW010000001">
    <property type="protein sequence ID" value="KAK4534133.1"/>
    <property type="molecule type" value="Genomic_DNA"/>
</dbReference>
<reference evidence="15 16" key="1">
    <citation type="submission" date="2022-07" db="EMBL/GenBank/DDBJ databases">
        <title>Genome-wide signatures of adaptation to extreme environments.</title>
        <authorList>
            <person name="Cho C.H."/>
            <person name="Yoon H.S."/>
        </authorList>
    </citation>
    <scope>NUCLEOTIDE SEQUENCE [LARGE SCALE GENOMIC DNA]</scope>
    <source>
        <strain evidence="15 16">DBV 063 E5</strain>
    </source>
</reference>
<keyword evidence="16" id="KW-1185">Reference proteome</keyword>
<dbReference type="GO" id="GO:0010230">
    <property type="term" value="P:alternative respiration"/>
    <property type="evidence" value="ECO:0007669"/>
    <property type="project" value="TreeGrafter"/>
</dbReference>
<comment type="subcellular location">
    <subcellularLocation>
        <location evidence="2">Membrane</location>
    </subcellularLocation>
</comment>
<proteinExistence type="inferred from homology"/>
<evidence type="ECO:0008006" key="17">
    <source>
        <dbReference type="Google" id="ProtNLM"/>
    </source>
</evidence>
<evidence type="ECO:0000256" key="11">
    <source>
        <dbReference type="ARBA" id="ARBA00023004"/>
    </source>
</evidence>
<evidence type="ECO:0000256" key="4">
    <source>
        <dbReference type="ARBA" id="ARBA00022448"/>
    </source>
</evidence>
<protein>
    <recommendedName>
        <fullName evidence="17">Alternative oxidase</fullName>
    </recommendedName>
</protein>
<evidence type="ECO:0000256" key="8">
    <source>
        <dbReference type="ARBA" id="ARBA00022982"/>
    </source>
</evidence>
<sequence>MATTERKVDGSDRTRSARLVSVLTLAGRSMRREAEALWHEWSALLRGNTAASELPGALQLALDDAAVAERERRREAETGFLARSPWISRITYRLACRSLDAWFGGRPVARFWLLETVARMPYFSYLTVLHLYETLNWLHVAELRRLHFAQEWNELHHLLIMSALGGDARWVDRFLAYHLSLVYYWMLVVVYMVSPATSYNFSELLEKHAHDTYAEFVEQNAARLRMLPAPEVAVQYYREGELYAFAPIAQGQTAPARRPPVESLYDVFVNVRDDEAEHIKTMEACQRDDFVTSHTEMPTTYVPRRETSSDSPTTPQGDVVHLTDAPYRIRVEEDRQRWKHWIDETGRYASARIDEGQQRHEHHHGASHGEHPDKQRTAANLPDYEDGLGL</sequence>
<evidence type="ECO:0000313" key="16">
    <source>
        <dbReference type="Proteomes" id="UP001301350"/>
    </source>
</evidence>
<comment type="caution">
    <text evidence="15">The sequence shown here is derived from an EMBL/GenBank/DDBJ whole genome shotgun (WGS) entry which is preliminary data.</text>
</comment>
<keyword evidence="6 14" id="KW-0812">Transmembrane</keyword>
<keyword evidence="5" id="KW-0679">Respiratory chain</keyword>
<feature type="transmembrane region" description="Helical" evidence="14">
    <location>
        <begin position="174"/>
        <end position="193"/>
    </location>
</feature>
<evidence type="ECO:0000256" key="1">
    <source>
        <dbReference type="ARBA" id="ARBA00001962"/>
    </source>
</evidence>
<dbReference type="GO" id="GO:0016020">
    <property type="term" value="C:membrane"/>
    <property type="evidence" value="ECO:0007669"/>
    <property type="project" value="UniProtKB-SubCell"/>
</dbReference>
<comment type="similarity">
    <text evidence="3">Belongs to the alternative oxidase family.</text>
</comment>
<keyword evidence="10" id="KW-0560">Oxidoreductase</keyword>
<evidence type="ECO:0000256" key="12">
    <source>
        <dbReference type="ARBA" id="ARBA00023136"/>
    </source>
</evidence>
<accession>A0AAV9IPG3</accession>
<evidence type="ECO:0000256" key="13">
    <source>
        <dbReference type="SAM" id="MobiDB-lite"/>
    </source>
</evidence>
<evidence type="ECO:0000256" key="2">
    <source>
        <dbReference type="ARBA" id="ARBA00004370"/>
    </source>
</evidence>
<evidence type="ECO:0000313" key="15">
    <source>
        <dbReference type="EMBL" id="KAK4534133.1"/>
    </source>
</evidence>
<dbReference type="Gene3D" id="1.20.1260.140">
    <property type="entry name" value="Alternative oxidase"/>
    <property type="match status" value="1"/>
</dbReference>
<keyword evidence="11" id="KW-0408">Iron</keyword>
<feature type="compositionally biased region" description="Basic and acidic residues" evidence="13">
    <location>
        <begin position="367"/>
        <end position="376"/>
    </location>
</feature>
<dbReference type="PANTHER" id="PTHR31803">
    <property type="entry name" value="ALTERNATIVE OXIDASE"/>
    <property type="match status" value="1"/>
</dbReference>